<evidence type="ECO:0000256" key="3">
    <source>
        <dbReference type="ARBA" id="ARBA00012296"/>
    </source>
</evidence>
<keyword evidence="19" id="KW-1185">Reference proteome</keyword>
<dbReference type="FunFam" id="3.30.230.10:FF:000018">
    <property type="entry name" value="Diphosphomevalonate decarboxylase"/>
    <property type="match status" value="1"/>
</dbReference>
<evidence type="ECO:0000256" key="11">
    <source>
        <dbReference type="ARBA" id="ARBA00023221"/>
    </source>
</evidence>
<dbReference type="InterPro" id="IPR053859">
    <property type="entry name" value="MVD-like_N"/>
</dbReference>
<keyword evidence="7 15" id="KW-0752">Steroid biosynthesis</keyword>
<evidence type="ECO:0000256" key="8">
    <source>
        <dbReference type="ARBA" id="ARBA00023011"/>
    </source>
</evidence>
<dbReference type="EC" id="4.1.1.33" evidence="3 14"/>
<dbReference type="GO" id="GO:0005524">
    <property type="term" value="F:ATP binding"/>
    <property type="evidence" value="ECO:0007669"/>
    <property type="project" value="UniProtKB-UniRule"/>
</dbReference>
<evidence type="ECO:0000256" key="2">
    <source>
        <dbReference type="ARBA" id="ARBA00008831"/>
    </source>
</evidence>
<dbReference type="GO" id="GO:0016126">
    <property type="term" value="P:sterol biosynthetic process"/>
    <property type="evidence" value="ECO:0007669"/>
    <property type="project" value="UniProtKB-KW"/>
</dbReference>
<comment type="caution">
    <text evidence="18">The sequence shown here is derived from an EMBL/GenBank/DDBJ whole genome shotgun (WGS) entry which is preliminary data.</text>
</comment>
<sequence>MSGSPQIYRASTTAPVNIAVIKYWGKRDVSLNLPTNSSLSVTLSQKSLRTHTTASCSESFSGPDSLILNGEKEDIESSKRTQACLKRLRSLREQVEANDSSLPKLSKLTLRLVSANNFPTAAGLASSAAGFAALVRAIANLYELPQSPEELSLIARQGSGSACRSLMGGYVAWRAGTKEDGSDSIAQEVAPMSHWPEMRALILVVSAEKKGVPSTAGMQTTVETSTLAPARFNDIVPRRMEEIEKAIQEKDFETFARITMQDSNSFHAICLDSWPPIHYLNDVSRAAMNAVETANRKAGKVVAAYTFDAGPNAVIYYLEEHTHQVAGVFKCILPRLSGWEGEFGEAIRMNEYGSLEQKTLMTLKAGVSRVICTGVGGGPERTEQHLVDETGNAVPVDQ</sequence>
<keyword evidence="12 14" id="KW-0456">Lyase</keyword>
<protein>
    <recommendedName>
        <fullName evidence="3 14">Diphosphomevalonate decarboxylase</fullName>
        <ecNumber evidence="3 14">4.1.1.33</ecNumber>
    </recommendedName>
</protein>
<gene>
    <name evidence="18" type="primary">MVD1</name>
    <name evidence="18" type="ORF">LTR25_004521</name>
</gene>
<comment type="catalytic activity">
    <reaction evidence="13">
        <text>(R)-5-diphosphomevalonate + ATP = isopentenyl diphosphate + ADP + phosphate + CO2</text>
        <dbReference type="Rhea" id="RHEA:23732"/>
        <dbReference type="ChEBI" id="CHEBI:16526"/>
        <dbReference type="ChEBI" id="CHEBI:30616"/>
        <dbReference type="ChEBI" id="CHEBI:43474"/>
        <dbReference type="ChEBI" id="CHEBI:57557"/>
        <dbReference type="ChEBI" id="CHEBI:128769"/>
        <dbReference type="ChEBI" id="CHEBI:456216"/>
        <dbReference type="EC" id="4.1.1.33"/>
    </reaction>
    <physiologicalReaction direction="left-to-right" evidence="13">
        <dbReference type="Rhea" id="RHEA:23733"/>
    </physiologicalReaction>
</comment>
<dbReference type="FunFam" id="3.30.70.890:FF:000005">
    <property type="entry name" value="Diphosphomevalonate decarboxylase"/>
    <property type="match status" value="1"/>
</dbReference>
<keyword evidence="5 14" id="KW-0547">Nucleotide-binding</keyword>
<evidence type="ECO:0000256" key="13">
    <source>
        <dbReference type="ARBA" id="ARBA00048416"/>
    </source>
</evidence>
<dbReference type="InterPro" id="IPR036554">
    <property type="entry name" value="GHMP_kinase_C_sf"/>
</dbReference>
<dbReference type="SUPFAM" id="SSF55060">
    <property type="entry name" value="GHMP Kinase, C-terminal domain"/>
    <property type="match status" value="1"/>
</dbReference>
<evidence type="ECO:0000256" key="1">
    <source>
        <dbReference type="ARBA" id="ARBA00005055"/>
    </source>
</evidence>
<evidence type="ECO:0000259" key="16">
    <source>
        <dbReference type="Pfam" id="PF18376"/>
    </source>
</evidence>
<evidence type="ECO:0000256" key="9">
    <source>
        <dbReference type="ARBA" id="ARBA00023098"/>
    </source>
</evidence>
<keyword evidence="4 15" id="KW-0444">Lipid biosynthesis</keyword>
<dbReference type="InterPro" id="IPR005935">
    <property type="entry name" value="Mev_decarb"/>
</dbReference>
<evidence type="ECO:0000256" key="14">
    <source>
        <dbReference type="PIRNR" id="PIRNR015950"/>
    </source>
</evidence>
<evidence type="ECO:0000259" key="17">
    <source>
        <dbReference type="Pfam" id="PF22700"/>
    </source>
</evidence>
<keyword evidence="9 14" id="KW-0443">Lipid metabolism</keyword>
<keyword evidence="10 15" id="KW-1207">Sterol metabolism</keyword>
<dbReference type="InterPro" id="IPR041431">
    <property type="entry name" value="Mvd1_C"/>
</dbReference>
<dbReference type="AlphaFoldDB" id="A0AAV9QD63"/>
<evidence type="ECO:0000256" key="12">
    <source>
        <dbReference type="ARBA" id="ARBA00023239"/>
    </source>
</evidence>
<evidence type="ECO:0000256" key="7">
    <source>
        <dbReference type="ARBA" id="ARBA00022955"/>
    </source>
</evidence>
<evidence type="ECO:0000256" key="10">
    <source>
        <dbReference type="ARBA" id="ARBA00023166"/>
    </source>
</evidence>
<comment type="similarity">
    <text evidence="2 14 15">Belongs to the diphosphomevalonate decarboxylase family.</text>
</comment>
<dbReference type="NCBIfam" id="TIGR01240">
    <property type="entry name" value="mevDPdecarb"/>
    <property type="match status" value="1"/>
</dbReference>
<evidence type="ECO:0000313" key="18">
    <source>
        <dbReference type="EMBL" id="KAK5538977.1"/>
    </source>
</evidence>
<dbReference type="Pfam" id="PF22700">
    <property type="entry name" value="MVD-like_N"/>
    <property type="match status" value="1"/>
</dbReference>
<comment type="pathway">
    <text evidence="1 15">Isoprenoid biosynthesis; isopentenyl diphosphate biosynthesis via mevalonate pathway; isopentenyl diphosphate from (R)-mevalonate: step 3/3.</text>
</comment>
<dbReference type="GO" id="GO:0005829">
    <property type="term" value="C:cytosol"/>
    <property type="evidence" value="ECO:0007669"/>
    <property type="project" value="InterPro"/>
</dbReference>
<evidence type="ECO:0000313" key="19">
    <source>
        <dbReference type="Proteomes" id="UP001345827"/>
    </source>
</evidence>
<evidence type="ECO:0000256" key="5">
    <source>
        <dbReference type="ARBA" id="ARBA00022741"/>
    </source>
</evidence>
<name>A0AAV9QD63_9PEZI</name>
<keyword evidence="11 15" id="KW-0753">Steroid metabolism</keyword>
<dbReference type="Pfam" id="PF18376">
    <property type="entry name" value="MDD_C"/>
    <property type="match status" value="1"/>
</dbReference>
<reference evidence="18 19" key="1">
    <citation type="submission" date="2023-06" db="EMBL/GenBank/DDBJ databases">
        <title>Black Yeasts Isolated from many extreme environments.</title>
        <authorList>
            <person name="Coleine C."/>
            <person name="Stajich J.E."/>
            <person name="Selbmann L."/>
        </authorList>
    </citation>
    <scope>NUCLEOTIDE SEQUENCE [LARGE SCALE GENOMIC DNA]</scope>
    <source>
        <strain evidence="18 19">CCFEE 5887</strain>
    </source>
</reference>
<dbReference type="Gene3D" id="3.30.230.10">
    <property type="match status" value="1"/>
</dbReference>
<accession>A0AAV9QD63</accession>
<keyword evidence="6 14" id="KW-0067">ATP-binding</keyword>
<dbReference type="PANTHER" id="PTHR10977:SF3">
    <property type="entry name" value="DIPHOSPHOMEVALONATE DECARBOXYLASE"/>
    <property type="match status" value="1"/>
</dbReference>
<keyword evidence="8 15" id="KW-0756">Sterol biosynthesis</keyword>
<dbReference type="InterPro" id="IPR014721">
    <property type="entry name" value="Ribsml_uS5_D2-typ_fold_subgr"/>
</dbReference>
<evidence type="ECO:0000256" key="6">
    <source>
        <dbReference type="ARBA" id="ARBA00022840"/>
    </source>
</evidence>
<dbReference type="PIRSF" id="PIRSF015950">
    <property type="entry name" value="Mev_P_decrbx"/>
    <property type="match status" value="1"/>
</dbReference>
<proteinExistence type="inferred from homology"/>
<dbReference type="InterPro" id="IPR029765">
    <property type="entry name" value="Mev_diP_decarb"/>
</dbReference>
<dbReference type="GO" id="GO:0004163">
    <property type="term" value="F:diphosphomevalonate decarboxylase activity"/>
    <property type="evidence" value="ECO:0007669"/>
    <property type="project" value="UniProtKB-UniRule"/>
</dbReference>
<feature type="domain" description="Diphosphomevalonate decarboxylase-like N-terminal" evidence="17">
    <location>
        <begin position="14"/>
        <end position="186"/>
    </location>
</feature>
<dbReference type="Gene3D" id="3.30.70.890">
    <property type="entry name" value="GHMP kinase, C-terminal domain"/>
    <property type="match status" value="1"/>
</dbReference>
<organism evidence="18 19">
    <name type="scientific">Vermiconidia calcicola</name>
    <dbReference type="NCBI Taxonomy" id="1690605"/>
    <lineage>
        <taxon>Eukaryota</taxon>
        <taxon>Fungi</taxon>
        <taxon>Dikarya</taxon>
        <taxon>Ascomycota</taxon>
        <taxon>Pezizomycotina</taxon>
        <taxon>Dothideomycetes</taxon>
        <taxon>Dothideomycetidae</taxon>
        <taxon>Mycosphaerellales</taxon>
        <taxon>Extremaceae</taxon>
        <taxon>Vermiconidia</taxon>
    </lineage>
</organism>
<dbReference type="PANTHER" id="PTHR10977">
    <property type="entry name" value="DIPHOSPHOMEVALONATE DECARBOXYLASE"/>
    <property type="match status" value="1"/>
</dbReference>
<dbReference type="GO" id="GO:0019287">
    <property type="term" value="P:isopentenyl diphosphate biosynthetic process, mevalonate pathway"/>
    <property type="evidence" value="ECO:0007669"/>
    <property type="project" value="UniProtKB-UniRule"/>
</dbReference>
<dbReference type="InterPro" id="IPR020568">
    <property type="entry name" value="Ribosomal_Su5_D2-typ_SF"/>
</dbReference>
<dbReference type="SUPFAM" id="SSF54211">
    <property type="entry name" value="Ribosomal protein S5 domain 2-like"/>
    <property type="match status" value="1"/>
</dbReference>
<dbReference type="Proteomes" id="UP001345827">
    <property type="component" value="Unassembled WGS sequence"/>
</dbReference>
<evidence type="ECO:0000256" key="15">
    <source>
        <dbReference type="RuleBase" id="RU363086"/>
    </source>
</evidence>
<feature type="domain" description="Mvd1 C-terminal" evidence="16">
    <location>
        <begin position="200"/>
        <end position="380"/>
    </location>
</feature>
<dbReference type="EMBL" id="JAXLQG010000006">
    <property type="protein sequence ID" value="KAK5538977.1"/>
    <property type="molecule type" value="Genomic_DNA"/>
</dbReference>
<evidence type="ECO:0000256" key="4">
    <source>
        <dbReference type="ARBA" id="ARBA00022516"/>
    </source>
</evidence>